<protein>
    <submittedName>
        <fullName evidence="8">Uncharacterized protein</fullName>
    </submittedName>
</protein>
<dbReference type="AlphaFoldDB" id="A0AAD7UC92"/>
<dbReference type="GO" id="GO:0005654">
    <property type="term" value="C:nucleoplasm"/>
    <property type="evidence" value="ECO:0007669"/>
    <property type="project" value="UniProtKB-ARBA"/>
</dbReference>
<gene>
    <name evidence="8" type="ORF">CTAYLR_009831</name>
</gene>
<reference evidence="8" key="1">
    <citation type="submission" date="2023-01" db="EMBL/GenBank/DDBJ databases">
        <title>Metagenome sequencing of chrysophaentin producing Chrysophaeum taylorii.</title>
        <authorList>
            <person name="Davison J."/>
            <person name="Bewley C."/>
        </authorList>
    </citation>
    <scope>NUCLEOTIDE SEQUENCE</scope>
    <source>
        <strain evidence="8">NIES-1699</strain>
    </source>
</reference>
<comment type="caution">
    <text evidence="8">The sequence shown here is derived from an EMBL/GenBank/DDBJ whole genome shotgun (WGS) entry which is preliminary data.</text>
</comment>
<keyword evidence="6" id="KW-0175">Coiled coil</keyword>
<dbReference type="Proteomes" id="UP001230188">
    <property type="component" value="Unassembled WGS sequence"/>
</dbReference>
<feature type="coiled-coil region" evidence="6">
    <location>
        <begin position="9"/>
        <end position="61"/>
    </location>
</feature>
<keyword evidence="3" id="KW-0805">Transcription regulation</keyword>
<dbReference type="GO" id="GO:0010468">
    <property type="term" value="P:regulation of gene expression"/>
    <property type="evidence" value="ECO:0007669"/>
    <property type="project" value="UniProtKB-ARBA"/>
</dbReference>
<evidence type="ECO:0000256" key="3">
    <source>
        <dbReference type="ARBA" id="ARBA00023015"/>
    </source>
</evidence>
<dbReference type="Pfam" id="PF08598">
    <property type="entry name" value="Sds3"/>
    <property type="match status" value="1"/>
</dbReference>
<evidence type="ECO:0000256" key="7">
    <source>
        <dbReference type="SAM" id="MobiDB-lite"/>
    </source>
</evidence>
<evidence type="ECO:0000256" key="5">
    <source>
        <dbReference type="ARBA" id="ARBA00023242"/>
    </source>
</evidence>
<organism evidence="8 9">
    <name type="scientific">Chrysophaeum taylorii</name>
    <dbReference type="NCBI Taxonomy" id="2483200"/>
    <lineage>
        <taxon>Eukaryota</taxon>
        <taxon>Sar</taxon>
        <taxon>Stramenopiles</taxon>
        <taxon>Ochrophyta</taxon>
        <taxon>Pelagophyceae</taxon>
        <taxon>Pelagomonadales</taxon>
        <taxon>Pelagomonadaceae</taxon>
        <taxon>Chrysophaeum</taxon>
    </lineage>
</organism>
<feature type="compositionally biased region" description="Basic and acidic residues" evidence="7">
    <location>
        <begin position="107"/>
        <end position="119"/>
    </location>
</feature>
<evidence type="ECO:0000256" key="6">
    <source>
        <dbReference type="SAM" id="Coils"/>
    </source>
</evidence>
<sequence>MADVARLSKDELQRILRAHDSAIAQLDDELATVENGTHPQYRKQVRRLQRAKKEREKMARHWYEAELVTLDRLHELEIVAASKQLERGMERAREKIMDQIAAKAKIAEARREGSADDSSRMNTRSLRSKASGLNEDGERTTGRRTTTRRGAQSPASMLLEKTLSDAAMDADFQSIANLQNGGRKRSHDNMS</sequence>
<comment type="subcellular location">
    <subcellularLocation>
        <location evidence="1">Nucleus</location>
    </subcellularLocation>
</comment>
<keyword evidence="5" id="KW-0539">Nucleus</keyword>
<keyword evidence="9" id="KW-1185">Reference proteome</keyword>
<dbReference type="EMBL" id="JAQMWT010000412">
    <property type="protein sequence ID" value="KAJ8601645.1"/>
    <property type="molecule type" value="Genomic_DNA"/>
</dbReference>
<feature type="region of interest" description="Disordered" evidence="7">
    <location>
        <begin position="107"/>
        <end position="162"/>
    </location>
</feature>
<proteinExistence type="predicted"/>
<evidence type="ECO:0000313" key="8">
    <source>
        <dbReference type="EMBL" id="KAJ8601645.1"/>
    </source>
</evidence>
<dbReference type="InterPro" id="IPR013907">
    <property type="entry name" value="Sds3"/>
</dbReference>
<keyword evidence="4" id="KW-0804">Transcription</keyword>
<dbReference type="SMART" id="SM01401">
    <property type="entry name" value="Sds3"/>
    <property type="match status" value="1"/>
</dbReference>
<accession>A0AAD7UC92</accession>
<evidence type="ECO:0000256" key="4">
    <source>
        <dbReference type="ARBA" id="ARBA00023163"/>
    </source>
</evidence>
<evidence type="ECO:0000256" key="1">
    <source>
        <dbReference type="ARBA" id="ARBA00004123"/>
    </source>
</evidence>
<evidence type="ECO:0000313" key="9">
    <source>
        <dbReference type="Proteomes" id="UP001230188"/>
    </source>
</evidence>
<evidence type="ECO:0000256" key="2">
    <source>
        <dbReference type="ARBA" id="ARBA00022491"/>
    </source>
</evidence>
<keyword evidence="2" id="KW-0678">Repressor</keyword>
<name>A0AAD7UC92_9STRA</name>